<dbReference type="CDD" id="cd01116">
    <property type="entry name" value="P_permease"/>
    <property type="match status" value="1"/>
</dbReference>
<proteinExistence type="inferred from homology"/>
<feature type="transmembrane region" description="Helical" evidence="8">
    <location>
        <begin position="686"/>
        <end position="705"/>
    </location>
</feature>
<name>A0A383W9K7_TETOB</name>
<feature type="transmembrane region" description="Helical" evidence="8">
    <location>
        <begin position="305"/>
        <end position="322"/>
    </location>
</feature>
<evidence type="ECO:0000256" key="3">
    <source>
        <dbReference type="ARBA" id="ARBA00022448"/>
    </source>
</evidence>
<evidence type="ECO:0000256" key="1">
    <source>
        <dbReference type="ARBA" id="ARBA00004651"/>
    </source>
</evidence>
<feature type="transmembrane region" description="Helical" evidence="8">
    <location>
        <begin position="717"/>
        <end position="737"/>
    </location>
</feature>
<dbReference type="Proteomes" id="UP000256970">
    <property type="component" value="Unassembled WGS sequence"/>
</dbReference>
<evidence type="ECO:0000256" key="2">
    <source>
        <dbReference type="ARBA" id="ARBA00009843"/>
    </source>
</evidence>
<evidence type="ECO:0000256" key="5">
    <source>
        <dbReference type="ARBA" id="ARBA00022692"/>
    </source>
</evidence>
<feature type="transmembrane region" description="Helical" evidence="8">
    <location>
        <begin position="483"/>
        <end position="506"/>
    </location>
</feature>
<dbReference type="STRING" id="3088.A0A383W9K7"/>
<feature type="transmembrane region" description="Helical" evidence="8">
    <location>
        <begin position="560"/>
        <end position="579"/>
    </location>
</feature>
<feature type="transmembrane region" description="Helical" evidence="8">
    <location>
        <begin position="399"/>
        <end position="425"/>
    </location>
</feature>
<keyword evidence="6 8" id="KW-1133">Transmembrane helix</keyword>
<comment type="similarity">
    <text evidence="2">Belongs to the CitM (TC 2.A.11) transporter family.</text>
</comment>
<feature type="transmembrane region" description="Helical" evidence="8">
    <location>
        <begin position="660"/>
        <end position="680"/>
    </location>
</feature>
<evidence type="ECO:0000256" key="7">
    <source>
        <dbReference type="ARBA" id="ARBA00023136"/>
    </source>
</evidence>
<dbReference type="AlphaFoldDB" id="A0A383W9K7"/>
<dbReference type="GO" id="GO:0015105">
    <property type="term" value="F:arsenite transmembrane transporter activity"/>
    <property type="evidence" value="ECO:0007669"/>
    <property type="project" value="InterPro"/>
</dbReference>
<dbReference type="GO" id="GO:0005886">
    <property type="term" value="C:plasma membrane"/>
    <property type="evidence" value="ECO:0007669"/>
    <property type="project" value="UniProtKB-SubCell"/>
</dbReference>
<dbReference type="Pfam" id="PF03600">
    <property type="entry name" value="CitMHS"/>
    <property type="match status" value="1"/>
</dbReference>
<dbReference type="PANTHER" id="PTHR43568:SF1">
    <property type="entry name" value="P PROTEIN"/>
    <property type="match status" value="1"/>
</dbReference>
<feature type="transmembrane region" description="Helical" evidence="8">
    <location>
        <begin position="534"/>
        <end position="554"/>
    </location>
</feature>
<evidence type="ECO:0000256" key="4">
    <source>
        <dbReference type="ARBA" id="ARBA00022475"/>
    </source>
</evidence>
<keyword evidence="3" id="KW-0813">Transport</keyword>
<organism evidence="10 11">
    <name type="scientific">Tetradesmus obliquus</name>
    <name type="common">Green alga</name>
    <name type="synonym">Acutodesmus obliquus</name>
    <dbReference type="NCBI Taxonomy" id="3088"/>
    <lineage>
        <taxon>Eukaryota</taxon>
        <taxon>Viridiplantae</taxon>
        <taxon>Chlorophyta</taxon>
        <taxon>core chlorophytes</taxon>
        <taxon>Chlorophyceae</taxon>
        <taxon>CS clade</taxon>
        <taxon>Sphaeropleales</taxon>
        <taxon>Scenedesmaceae</taxon>
        <taxon>Tetradesmus</taxon>
    </lineage>
</organism>
<sequence length="741" mass="79260">MPHHAVLSHRAEELIELRLDDLEHNHLAHPAKPISPAKALLRNLWVLLLCGGVLTVVLLGKSRLHVAEPLEHVHAVNSAEPYFVPLGTAPIKYLYIANIAAPWHGAAGDSSGGHRRRRRGLLGAAADAVSQQTAALLEPLFAAGSGGTAAAAAAAAAGRTLKDPAALQALHLKQLMKQQLSHPRRVLAAAAAPGGPEPSAPPQLTMQIMQRNITKAATAAAAAPSIEALPNSVLSPATYGFHSVSQAVTCNLKEGQAVKCNAAITSSSLSDAFEAGQENFLVLSLNTPGQVAVELHFSEIGKLGYAKNWLALAILLGMLVAIATEKVHRMWCAFVAAFAMMSLLLWCNMTPSLAKVTEFLDESTLGLLFGMMILVGKLKDTGLFEVLCAATLKASRGKMWLLSVLMMYITACVSAFLDNVTTMLLMGPITISMMKTANGRDPRPMLMAQVLMSNIGGTATMVGDPPNIIIGTALQRYLGFVDFILHLAPGVIAASVPAAALILWLYRKELLGPIPDYSKVLSTVGQYRVTDWDLMAKSGYVMVVVLLGFLLHPLHHLDPAWFAIIGASILCIITSRLDVEEIMHSVEWDMLLFFAAQFVMVECAAEIGMIDMIGGWLEAIIRAAPAQQRTLVAVQILLWASAFISGILDNIPYTITMVPVIDFLASSGLGLNIQTLAWALAFGACFGGNATLIGASANIVTATILERQGFPMSFLGWMRVGIPVTIATVAVANLYMFRYCF</sequence>
<dbReference type="EMBL" id="FNXT01001206">
    <property type="protein sequence ID" value="SZX74131.1"/>
    <property type="molecule type" value="Genomic_DNA"/>
</dbReference>
<dbReference type="PRINTS" id="PR00758">
    <property type="entry name" value="ARSENICPUMP"/>
</dbReference>
<evidence type="ECO:0000313" key="11">
    <source>
        <dbReference type="Proteomes" id="UP000256970"/>
    </source>
</evidence>
<keyword evidence="4" id="KW-1003">Cell membrane</keyword>
<feature type="transmembrane region" description="Helical" evidence="8">
    <location>
        <begin position="591"/>
        <end position="610"/>
    </location>
</feature>
<feature type="transmembrane region" description="Helical" evidence="8">
    <location>
        <begin position="359"/>
        <end position="379"/>
    </location>
</feature>
<evidence type="ECO:0000259" key="9">
    <source>
        <dbReference type="Pfam" id="PF03600"/>
    </source>
</evidence>
<reference evidence="10 11" key="1">
    <citation type="submission" date="2016-10" db="EMBL/GenBank/DDBJ databases">
        <authorList>
            <person name="Cai Z."/>
        </authorList>
    </citation>
    <scope>NUCLEOTIDE SEQUENCE [LARGE SCALE GENOMIC DNA]</scope>
</reference>
<evidence type="ECO:0000256" key="6">
    <source>
        <dbReference type="ARBA" id="ARBA00022989"/>
    </source>
</evidence>
<protein>
    <recommendedName>
        <fullName evidence="9">Citrate transporter-like domain-containing protein</fullName>
    </recommendedName>
</protein>
<keyword evidence="5 8" id="KW-0812">Transmembrane</keyword>
<keyword evidence="7 8" id="KW-0472">Membrane</keyword>
<comment type="subcellular location">
    <subcellularLocation>
        <location evidence="1">Cell membrane</location>
        <topology evidence="1">Multi-pass membrane protein</topology>
    </subcellularLocation>
</comment>
<feature type="transmembrane region" description="Helical" evidence="8">
    <location>
        <begin position="328"/>
        <end position="347"/>
    </location>
</feature>
<dbReference type="PANTHER" id="PTHR43568">
    <property type="entry name" value="P PROTEIN"/>
    <property type="match status" value="1"/>
</dbReference>
<feature type="domain" description="Citrate transporter-like" evidence="9">
    <location>
        <begin position="319"/>
        <end position="683"/>
    </location>
</feature>
<evidence type="ECO:0000313" key="10">
    <source>
        <dbReference type="EMBL" id="SZX74131.1"/>
    </source>
</evidence>
<gene>
    <name evidence="10" type="ORF">BQ4739_LOCUS14378</name>
</gene>
<dbReference type="InterPro" id="IPR051475">
    <property type="entry name" value="Diverse_Ion_Transporter"/>
</dbReference>
<keyword evidence="11" id="KW-1185">Reference proteome</keyword>
<dbReference type="InterPro" id="IPR000802">
    <property type="entry name" value="Arsenical_pump_ArsB"/>
</dbReference>
<accession>A0A383W9K7</accession>
<dbReference type="InterPro" id="IPR004680">
    <property type="entry name" value="Cit_transptr-like_dom"/>
</dbReference>
<evidence type="ECO:0000256" key="8">
    <source>
        <dbReference type="SAM" id="Phobius"/>
    </source>
</evidence>